<dbReference type="EMBL" id="JAESDN010000004">
    <property type="protein sequence ID" value="KAG7051427.1"/>
    <property type="molecule type" value="Genomic_DNA"/>
</dbReference>
<reference evidence="1" key="1">
    <citation type="submission" date="2021-05" db="EMBL/GenBank/DDBJ databases">
        <title>Comparative genomics of three Colletotrichum scovillei strains and genetic complementation revealed genes involved fungal growth and virulence on chili pepper.</title>
        <authorList>
            <person name="Hsieh D.-K."/>
            <person name="Chuang S.-C."/>
            <person name="Chen C.-Y."/>
            <person name="Chao Y.-T."/>
            <person name="Lu M.-Y.J."/>
            <person name="Lee M.-H."/>
            <person name="Shih M.-C."/>
        </authorList>
    </citation>
    <scope>NUCLEOTIDE SEQUENCE</scope>
    <source>
        <strain evidence="1">Coll-153</strain>
    </source>
</reference>
<name>A0A9P7R8U4_9PEZI</name>
<accession>A0A9P7R8U4</accession>
<evidence type="ECO:0000313" key="2">
    <source>
        <dbReference type="Proteomes" id="UP000699042"/>
    </source>
</evidence>
<feature type="non-terminal residue" evidence="1">
    <location>
        <position position="1"/>
    </location>
</feature>
<dbReference type="AlphaFoldDB" id="A0A9P7R8U4"/>
<organism evidence="1 2">
    <name type="scientific">Colletotrichum scovillei</name>
    <dbReference type="NCBI Taxonomy" id="1209932"/>
    <lineage>
        <taxon>Eukaryota</taxon>
        <taxon>Fungi</taxon>
        <taxon>Dikarya</taxon>
        <taxon>Ascomycota</taxon>
        <taxon>Pezizomycotina</taxon>
        <taxon>Sordariomycetes</taxon>
        <taxon>Hypocreomycetidae</taxon>
        <taxon>Glomerellales</taxon>
        <taxon>Glomerellaceae</taxon>
        <taxon>Colletotrichum</taxon>
        <taxon>Colletotrichum acutatum species complex</taxon>
    </lineage>
</organism>
<feature type="non-terminal residue" evidence="1">
    <location>
        <position position="36"/>
    </location>
</feature>
<protein>
    <submittedName>
        <fullName evidence="1">Uncharacterized protein</fullName>
    </submittedName>
</protein>
<evidence type="ECO:0000313" key="1">
    <source>
        <dbReference type="EMBL" id="KAG7051427.1"/>
    </source>
</evidence>
<keyword evidence="2" id="KW-1185">Reference proteome</keyword>
<proteinExistence type="predicted"/>
<comment type="caution">
    <text evidence="1">The sequence shown here is derived from an EMBL/GenBank/DDBJ whole genome shotgun (WGS) entry which is preliminary data.</text>
</comment>
<gene>
    <name evidence="1" type="ORF">JMJ77_002051</name>
</gene>
<sequence length="36" mass="3910">RLSCQPYNGACARHSSSIQDCVVIPETDRTAEEVSS</sequence>
<dbReference type="Proteomes" id="UP000699042">
    <property type="component" value="Unassembled WGS sequence"/>
</dbReference>